<feature type="region of interest" description="Disordered" evidence="1">
    <location>
        <begin position="616"/>
        <end position="635"/>
    </location>
</feature>
<keyword evidence="3" id="KW-1185">Reference proteome</keyword>
<gene>
    <name evidence="2" type="ORF">TW77_16050</name>
</gene>
<dbReference type="AlphaFoldDB" id="A0A0F4QKU0"/>
<dbReference type="Proteomes" id="UP000033452">
    <property type="component" value="Unassembled WGS sequence"/>
</dbReference>
<comment type="caution">
    <text evidence="2">The sequence shown here is derived from an EMBL/GenBank/DDBJ whole genome shotgun (WGS) entry which is preliminary data.</text>
</comment>
<name>A0A0F4QKU0_9GAMM</name>
<organism evidence="2 3">
    <name type="scientific">Pseudoalteromonas rubra</name>
    <dbReference type="NCBI Taxonomy" id="43658"/>
    <lineage>
        <taxon>Bacteria</taxon>
        <taxon>Pseudomonadati</taxon>
        <taxon>Pseudomonadota</taxon>
        <taxon>Gammaproteobacteria</taxon>
        <taxon>Alteromonadales</taxon>
        <taxon>Pseudoalteromonadaceae</taxon>
        <taxon>Pseudoalteromonas</taxon>
    </lineage>
</organism>
<evidence type="ECO:0000256" key="1">
    <source>
        <dbReference type="SAM" id="MobiDB-lite"/>
    </source>
</evidence>
<accession>A0A0F4QKU0</accession>
<dbReference type="EMBL" id="JXYA01000039">
    <property type="protein sequence ID" value="KJZ07277.1"/>
    <property type="molecule type" value="Genomic_DNA"/>
</dbReference>
<evidence type="ECO:0000313" key="3">
    <source>
        <dbReference type="Proteomes" id="UP000033452"/>
    </source>
</evidence>
<reference evidence="2 3" key="1">
    <citation type="journal article" date="2015" name="BMC Genomics">
        <title>Genome mining reveals unlocked bioactive potential of marine Gram-negative bacteria.</title>
        <authorList>
            <person name="Machado H."/>
            <person name="Sonnenschein E.C."/>
            <person name="Melchiorsen J."/>
            <person name="Gram L."/>
        </authorList>
    </citation>
    <scope>NUCLEOTIDE SEQUENCE [LARGE SCALE GENOMIC DNA]</scope>
    <source>
        <strain evidence="2 3">S2471</strain>
    </source>
</reference>
<protein>
    <submittedName>
        <fullName evidence="2">Uncharacterized protein</fullName>
    </submittedName>
</protein>
<proteinExistence type="predicted"/>
<dbReference type="RefSeq" id="WP_046005998.1">
    <property type="nucleotide sequence ID" value="NZ_JXYA01000039.1"/>
</dbReference>
<dbReference type="PATRIC" id="fig|43658.5.peg.3388"/>
<dbReference type="OrthoDB" id="7041578at2"/>
<evidence type="ECO:0000313" key="2">
    <source>
        <dbReference type="EMBL" id="KJZ07277.1"/>
    </source>
</evidence>
<sequence length="635" mass="74183">MNEIEFNVNETLKLTLSQSALQHVLLGDVSERLETKNGKRTGEKEKILKGGMHTVKGFLDLKSSRDDIEHLMFYDSNKYKYWYYARELQNGVINLRLPKDIFQSKAAKLTNFPDENYKSGYLWKTLFPEGWGQNELIDVTTQALQNIDVESTRDGEIVGYALNDDPLKTMRICILHRNGEINSIFPSWTQPCTGNNGKPYSHFDSIGHIISESTLYFDSKHRLKMPPETSLLGEDIVLSNLPYYTPKFIRDREFVGNEDIDSWTIRKNRLLLDFAGNSDDEVIEMTKNYLLDLLIVKDNHLTPKYIYDNHFFDVIFSKEKFNSFHMPQNIIDGINVVSYYDLLHRTNHIKYVLEFLLKNMVTHTGSLDSWNKKRILNTMVEVVLSHHDKSLVSSFLNNLSESPCKRELFVDINCATFDKLDLDVEDVVKEDGMFDFSLINVHLTQQEVACKINHFEYFYKLSLGETYLTIFNQDALESVFEEHHNFNLKSFIAGSLKFTSSRDLMLFSEQFERMVEHMIGENKCNLDESTLLGILKDYYRIQSAQRLRYNLYYKDVIDKDLDYGNPKSKEFIRGTCLKHERLCNQYSIMSFFDSCEKLASYMDFVKLQKEVEKQRENFSKQVPPLPDRNHLKVGT</sequence>